<dbReference type="Pfam" id="PF00307">
    <property type="entry name" value="CH"/>
    <property type="match status" value="1"/>
</dbReference>
<evidence type="ECO:0000256" key="3">
    <source>
        <dbReference type="ARBA" id="ARBA00023212"/>
    </source>
</evidence>
<dbReference type="PROSITE" id="PS50021">
    <property type="entry name" value="CH"/>
    <property type="match status" value="1"/>
</dbReference>
<dbReference type="SUPFAM" id="SSF143575">
    <property type="entry name" value="GAS2 domain-like"/>
    <property type="match status" value="1"/>
</dbReference>
<dbReference type="AlphaFoldDB" id="A0A6L2PPZ9"/>
<feature type="domain" description="GAR" evidence="7">
    <location>
        <begin position="331"/>
        <end position="407"/>
    </location>
</feature>
<evidence type="ECO:0000256" key="1">
    <source>
        <dbReference type="ARBA" id="ARBA00004245"/>
    </source>
</evidence>
<dbReference type="GO" id="GO:0005884">
    <property type="term" value="C:actin filament"/>
    <property type="evidence" value="ECO:0007669"/>
    <property type="project" value="TreeGrafter"/>
</dbReference>
<evidence type="ECO:0000313" key="9">
    <source>
        <dbReference type="Proteomes" id="UP000502823"/>
    </source>
</evidence>
<feature type="compositionally biased region" description="Polar residues" evidence="5">
    <location>
        <begin position="1"/>
        <end position="20"/>
    </location>
</feature>
<evidence type="ECO:0000259" key="7">
    <source>
        <dbReference type="PROSITE" id="PS51460"/>
    </source>
</evidence>
<feature type="domain" description="Calponin-homology (CH)" evidence="6">
    <location>
        <begin position="65"/>
        <end position="188"/>
    </location>
</feature>
<accession>A0A6L2PPZ9</accession>
<name>A0A6L2PPZ9_COPFO</name>
<keyword evidence="9" id="KW-1185">Reference proteome</keyword>
<comment type="caution">
    <text evidence="8">The sequence shown here is derived from an EMBL/GenBank/DDBJ whole genome shotgun (WGS) entry which is preliminary data.</text>
</comment>
<dbReference type="SUPFAM" id="SSF47576">
    <property type="entry name" value="Calponin-homology domain, CH-domain"/>
    <property type="match status" value="1"/>
</dbReference>
<dbReference type="GO" id="GO:0051015">
    <property type="term" value="F:actin filament binding"/>
    <property type="evidence" value="ECO:0007669"/>
    <property type="project" value="TreeGrafter"/>
</dbReference>
<gene>
    <name evidence="8" type="ORF">Cfor_04560</name>
</gene>
<dbReference type="PANTHER" id="PTHR46756">
    <property type="entry name" value="TRANSGELIN"/>
    <property type="match status" value="1"/>
</dbReference>
<dbReference type="InterPro" id="IPR001715">
    <property type="entry name" value="CH_dom"/>
</dbReference>
<dbReference type="InterPro" id="IPR003108">
    <property type="entry name" value="GAR_dom"/>
</dbReference>
<evidence type="ECO:0000256" key="2">
    <source>
        <dbReference type="ARBA" id="ARBA00022490"/>
    </source>
</evidence>
<evidence type="ECO:0000256" key="5">
    <source>
        <dbReference type="SAM" id="MobiDB-lite"/>
    </source>
</evidence>
<keyword evidence="2" id="KW-0963">Cytoplasm</keyword>
<feature type="region of interest" description="Disordered" evidence="5">
    <location>
        <begin position="411"/>
        <end position="443"/>
    </location>
</feature>
<sequence length="443" mass="49986">MASIFRSTSGRTRRTINSWGPMSLPSEMNRPLTALPQGQHMPETEEECVELYQDRIYLSQNRQLYPLQEDLADWINKTLGIDYITGENFLDMLDNGVVVCHLARVIQERAKQVIDMGSVKGPLPTIKGRCWENAARRSFFSRDNMENFIQFCRKLGVHQNLLFESDDLVLHNQPRNVILCLLEVSRLASRYSVEPPSLVQLEKEIAEEESHSHSHCHSDSGLSHSSLMSWQFQSSSINRWGRTPVARPRSSEHRSLMLIESSPGGVSAMSPERDLRRTASEGNTGPAATSAGASDGVPSDTTEDDWSRGSGEDPDLEIDQDLGQRDHTEITELDRRVQQVTRVAQRHCQCPSTKCNKLKVKKVGEGRYNIAGRNVFIRLLKGRHMMVRVGGGWDTLEHFLLRHDPCQVKVVNRDSPTNKSSSPSYLHIQAKYRSSPPSDSIGR</sequence>
<protein>
    <recommendedName>
        <fullName evidence="10">GAR domain-containing protein</fullName>
    </recommendedName>
</protein>
<evidence type="ECO:0008006" key="10">
    <source>
        <dbReference type="Google" id="ProtNLM"/>
    </source>
</evidence>
<dbReference type="GO" id="GO:0051764">
    <property type="term" value="P:actin crosslink formation"/>
    <property type="evidence" value="ECO:0007669"/>
    <property type="project" value="TreeGrafter"/>
</dbReference>
<organism evidence="8 9">
    <name type="scientific">Coptotermes formosanus</name>
    <name type="common">Formosan subterranean termite</name>
    <dbReference type="NCBI Taxonomy" id="36987"/>
    <lineage>
        <taxon>Eukaryota</taxon>
        <taxon>Metazoa</taxon>
        <taxon>Ecdysozoa</taxon>
        <taxon>Arthropoda</taxon>
        <taxon>Hexapoda</taxon>
        <taxon>Insecta</taxon>
        <taxon>Pterygota</taxon>
        <taxon>Neoptera</taxon>
        <taxon>Polyneoptera</taxon>
        <taxon>Dictyoptera</taxon>
        <taxon>Blattodea</taxon>
        <taxon>Blattoidea</taxon>
        <taxon>Termitoidae</taxon>
        <taxon>Rhinotermitidae</taxon>
        <taxon>Coptotermes</taxon>
    </lineage>
</organism>
<dbReference type="CDD" id="cd21204">
    <property type="entry name" value="CH_GAS2-like"/>
    <property type="match status" value="1"/>
</dbReference>
<feature type="region of interest" description="Disordered" evidence="5">
    <location>
        <begin position="241"/>
        <end position="324"/>
    </location>
</feature>
<evidence type="ECO:0000256" key="4">
    <source>
        <dbReference type="ARBA" id="ARBA00038441"/>
    </source>
</evidence>
<dbReference type="EMBL" id="BLKM01005062">
    <property type="protein sequence ID" value="GFG33252.1"/>
    <property type="molecule type" value="Genomic_DNA"/>
</dbReference>
<feature type="compositionally biased region" description="Polar residues" evidence="5">
    <location>
        <begin position="414"/>
        <end position="424"/>
    </location>
</feature>
<dbReference type="InterPro" id="IPR036534">
    <property type="entry name" value="GAR_dom_sf"/>
</dbReference>
<comment type="subcellular location">
    <subcellularLocation>
        <location evidence="1">Cytoplasm</location>
        <location evidence="1">Cytoskeleton</location>
    </subcellularLocation>
</comment>
<dbReference type="Proteomes" id="UP000502823">
    <property type="component" value="Unassembled WGS sequence"/>
</dbReference>
<feature type="region of interest" description="Disordered" evidence="5">
    <location>
        <begin position="1"/>
        <end position="24"/>
    </location>
</feature>
<keyword evidence="3" id="KW-0206">Cytoskeleton</keyword>
<evidence type="ECO:0000313" key="8">
    <source>
        <dbReference type="EMBL" id="GFG33252.1"/>
    </source>
</evidence>
<dbReference type="InParanoid" id="A0A6L2PPZ9"/>
<reference evidence="9" key="1">
    <citation type="submission" date="2020-01" db="EMBL/GenBank/DDBJ databases">
        <title>Draft genome sequence of the Termite Coptotermes fromosanus.</title>
        <authorList>
            <person name="Itakura S."/>
            <person name="Yosikawa Y."/>
            <person name="Umezawa K."/>
        </authorList>
    </citation>
    <scope>NUCLEOTIDE SEQUENCE [LARGE SCALE GENOMIC DNA]</scope>
</reference>
<dbReference type="GO" id="GO:0008017">
    <property type="term" value="F:microtubule binding"/>
    <property type="evidence" value="ECO:0007669"/>
    <property type="project" value="InterPro"/>
</dbReference>
<dbReference type="SMART" id="SM00033">
    <property type="entry name" value="CH"/>
    <property type="match status" value="1"/>
</dbReference>
<comment type="similarity">
    <text evidence="4">Belongs to the GAS2 family.</text>
</comment>
<dbReference type="GO" id="GO:0008093">
    <property type="term" value="F:cytoskeletal anchor activity"/>
    <property type="evidence" value="ECO:0007669"/>
    <property type="project" value="TreeGrafter"/>
</dbReference>
<dbReference type="Gene3D" id="3.30.920.20">
    <property type="entry name" value="Gas2-like domain"/>
    <property type="match status" value="1"/>
</dbReference>
<dbReference type="Pfam" id="PF02187">
    <property type="entry name" value="GAS2"/>
    <property type="match status" value="1"/>
</dbReference>
<proteinExistence type="inferred from homology"/>
<dbReference type="Gene3D" id="1.10.418.10">
    <property type="entry name" value="Calponin-like domain"/>
    <property type="match status" value="1"/>
</dbReference>
<dbReference type="SMART" id="SM00243">
    <property type="entry name" value="GAS2"/>
    <property type="match status" value="1"/>
</dbReference>
<dbReference type="PROSITE" id="PS51460">
    <property type="entry name" value="GAR"/>
    <property type="match status" value="1"/>
</dbReference>
<dbReference type="PANTHER" id="PTHR46756:SF13">
    <property type="entry name" value="GROWTH ARREST-SPECIFIC PROTEIN 2"/>
    <property type="match status" value="1"/>
</dbReference>
<dbReference type="InterPro" id="IPR036872">
    <property type="entry name" value="CH_dom_sf"/>
</dbReference>
<dbReference type="OrthoDB" id="206130at2759"/>
<evidence type="ECO:0000259" key="6">
    <source>
        <dbReference type="PROSITE" id="PS50021"/>
    </source>
</evidence>